<accession>N1MKE2</accession>
<dbReference type="SUPFAM" id="SSF74653">
    <property type="entry name" value="TolA/TonB C-terminal domain"/>
    <property type="match status" value="1"/>
</dbReference>
<keyword evidence="2" id="KW-0472">Membrane</keyword>
<dbReference type="Gene3D" id="3.30.1150.10">
    <property type="match status" value="1"/>
</dbReference>
<evidence type="ECO:0000313" key="3">
    <source>
        <dbReference type="EMBL" id="CCW17184.1"/>
    </source>
</evidence>
<protein>
    <submittedName>
        <fullName evidence="3">TolA protein</fullName>
    </submittedName>
</protein>
<keyword evidence="4" id="KW-1185">Reference proteome</keyword>
<feature type="compositionally biased region" description="Low complexity" evidence="1">
    <location>
        <begin position="150"/>
        <end position="171"/>
    </location>
</feature>
<reference evidence="4" key="2">
    <citation type="submission" date="2013-04" db="EMBL/GenBank/DDBJ databases">
        <title>Bisphenol A degrading Sphingobium sp. strain BiD32.</title>
        <authorList>
            <person name="Nielsen J.L."/>
            <person name="Zhou N.A."/>
            <person name="Kjeldal H."/>
        </authorList>
    </citation>
    <scope>NUCLEOTIDE SEQUENCE [LARGE SCALE GENOMIC DNA]</scope>
    <source>
        <strain evidence="4">BiD32</strain>
    </source>
</reference>
<feature type="region of interest" description="Disordered" evidence="1">
    <location>
        <begin position="52"/>
        <end position="222"/>
    </location>
</feature>
<dbReference type="AlphaFoldDB" id="N1MKE2"/>
<name>N1MKE2_9SPHN</name>
<evidence type="ECO:0000256" key="2">
    <source>
        <dbReference type="SAM" id="Phobius"/>
    </source>
</evidence>
<reference evidence="3 4" key="1">
    <citation type="submission" date="2013-03" db="EMBL/GenBank/DDBJ databases">
        <authorList>
            <person name="Le V."/>
        </authorList>
    </citation>
    <scope>NUCLEOTIDE SEQUENCE [LARGE SCALE GENOMIC DNA]</scope>
    <source>
        <strain evidence="3 4">BiD32</strain>
    </source>
</reference>
<feature type="compositionally biased region" description="Pro residues" evidence="1">
    <location>
        <begin position="80"/>
        <end position="117"/>
    </location>
</feature>
<feature type="compositionally biased region" description="Basic and acidic residues" evidence="1">
    <location>
        <begin position="132"/>
        <end position="149"/>
    </location>
</feature>
<dbReference type="RefSeq" id="WP_006953484.1">
    <property type="nucleotide sequence ID" value="NZ_CAVK010000071.1"/>
</dbReference>
<gene>
    <name evidence="3" type="ORF">EBBID32_15230</name>
</gene>
<keyword evidence="2" id="KW-0812">Transmembrane</keyword>
<organism evidence="3 4">
    <name type="scientific">Sphingobium indicum BiD32</name>
    <dbReference type="NCBI Taxonomy" id="1301087"/>
    <lineage>
        <taxon>Bacteria</taxon>
        <taxon>Pseudomonadati</taxon>
        <taxon>Pseudomonadota</taxon>
        <taxon>Alphaproteobacteria</taxon>
        <taxon>Sphingomonadales</taxon>
        <taxon>Sphingomonadaceae</taxon>
        <taxon>Sphingobium</taxon>
    </lineage>
</organism>
<dbReference type="PRINTS" id="PR01217">
    <property type="entry name" value="PRICHEXTENSN"/>
</dbReference>
<comment type="caution">
    <text evidence="3">The sequence shown here is derived from an EMBL/GenBank/DDBJ whole genome shotgun (WGS) entry which is preliminary data.</text>
</comment>
<dbReference type="Proteomes" id="UP000013201">
    <property type="component" value="Unassembled WGS sequence"/>
</dbReference>
<feature type="transmembrane region" description="Helical" evidence="2">
    <location>
        <begin position="7"/>
        <end position="29"/>
    </location>
</feature>
<proteinExistence type="predicted"/>
<sequence>MERAEKIGLGVATAGHVLLFGLLSAGFLATPNPLKLKTPPMEVSMVDEVALQSTAPKLSAEPPPPSVAPEQGPTQDAAPAPKPEPAPEPVPVPPKPQPKPTPPKPVAKPAPAKPKPAPPKKEVAKVAPKPKPAPEKPAPKAKPAPDKPKAAATPSKPAAKASAKPATKAPARASGQGKADKPKGSLLGNDFLKGIDTSADAPRKPPAPAPAAAMGPAQKSALDAELRRQLKPHWRPPSGADADRLVTLLEVRLDKSGAVIGTPEVIDQLGVTASNRPQAKLHAERAIQAVKLASPFRNMPPEFYDQWKWLRPLRFDARLNR</sequence>
<evidence type="ECO:0000256" key="1">
    <source>
        <dbReference type="SAM" id="MobiDB-lite"/>
    </source>
</evidence>
<dbReference type="EMBL" id="CAVK010000071">
    <property type="protein sequence ID" value="CCW17184.1"/>
    <property type="molecule type" value="Genomic_DNA"/>
</dbReference>
<dbReference type="OrthoDB" id="7161229at2"/>
<evidence type="ECO:0000313" key="4">
    <source>
        <dbReference type="Proteomes" id="UP000013201"/>
    </source>
</evidence>
<keyword evidence="2" id="KW-1133">Transmembrane helix</keyword>